<feature type="chain" id="PRO_5031395305" description="Secreted protein" evidence="1">
    <location>
        <begin position="19"/>
        <end position="87"/>
    </location>
</feature>
<reference evidence="2 3" key="1">
    <citation type="submission" date="2020-08" db="EMBL/GenBank/DDBJ databases">
        <title>Functional genomics of gut bacteria from endangered species of beetles.</title>
        <authorList>
            <person name="Carlos-Shanley C."/>
        </authorList>
    </citation>
    <scope>NUCLEOTIDE SEQUENCE [LARGE SCALE GENOMIC DNA]</scope>
    <source>
        <strain evidence="2 3">S00245</strain>
    </source>
</reference>
<dbReference type="AlphaFoldDB" id="A0A7W7NW07"/>
<sequence length="87" mass="9664">MRRWILSAVLVFTASTLAAEPPKPDDREKSADKGEKMICKRFTETGSLVRARRVCKTKRDWEREREAIRSMTNSSGSCAGQGLSGGC</sequence>
<gene>
    <name evidence="2" type="ORF">HNO88_000956</name>
</gene>
<dbReference type="RefSeq" id="WP_184242920.1">
    <property type="nucleotide sequence ID" value="NZ_JACHLR010000003.1"/>
</dbReference>
<proteinExistence type="predicted"/>
<protein>
    <recommendedName>
        <fullName evidence="4">Secreted protein</fullName>
    </recommendedName>
</protein>
<feature type="signal peptide" evidence="1">
    <location>
        <begin position="1"/>
        <end position="18"/>
    </location>
</feature>
<keyword evidence="1" id="KW-0732">Signal</keyword>
<accession>A0A7W7NW07</accession>
<organism evidence="2 3">
    <name type="scientific">Novosphingobium chloroacetimidivorans</name>
    <dbReference type="NCBI Taxonomy" id="1428314"/>
    <lineage>
        <taxon>Bacteria</taxon>
        <taxon>Pseudomonadati</taxon>
        <taxon>Pseudomonadota</taxon>
        <taxon>Alphaproteobacteria</taxon>
        <taxon>Sphingomonadales</taxon>
        <taxon>Sphingomonadaceae</taxon>
        <taxon>Novosphingobium</taxon>
    </lineage>
</organism>
<keyword evidence="3" id="KW-1185">Reference proteome</keyword>
<evidence type="ECO:0008006" key="4">
    <source>
        <dbReference type="Google" id="ProtNLM"/>
    </source>
</evidence>
<dbReference type="EMBL" id="JACHLR010000003">
    <property type="protein sequence ID" value="MBB4857645.1"/>
    <property type="molecule type" value="Genomic_DNA"/>
</dbReference>
<evidence type="ECO:0000256" key="1">
    <source>
        <dbReference type="SAM" id="SignalP"/>
    </source>
</evidence>
<dbReference type="Proteomes" id="UP000555448">
    <property type="component" value="Unassembled WGS sequence"/>
</dbReference>
<name>A0A7W7NW07_9SPHN</name>
<evidence type="ECO:0000313" key="3">
    <source>
        <dbReference type="Proteomes" id="UP000555448"/>
    </source>
</evidence>
<comment type="caution">
    <text evidence="2">The sequence shown here is derived from an EMBL/GenBank/DDBJ whole genome shotgun (WGS) entry which is preliminary data.</text>
</comment>
<evidence type="ECO:0000313" key="2">
    <source>
        <dbReference type="EMBL" id="MBB4857645.1"/>
    </source>
</evidence>